<evidence type="ECO:0000313" key="2">
    <source>
        <dbReference type="Proteomes" id="UP001595665"/>
    </source>
</evidence>
<evidence type="ECO:0000313" key="1">
    <source>
        <dbReference type="EMBL" id="MFC3461006.1"/>
    </source>
</evidence>
<dbReference type="RefSeq" id="WP_379737365.1">
    <property type="nucleotide sequence ID" value="NZ_JBHRVV010000001.1"/>
</dbReference>
<organism evidence="1 2">
    <name type="scientific">Massilia haematophila</name>
    <dbReference type="NCBI Taxonomy" id="457923"/>
    <lineage>
        <taxon>Bacteria</taxon>
        <taxon>Pseudomonadati</taxon>
        <taxon>Pseudomonadota</taxon>
        <taxon>Betaproteobacteria</taxon>
        <taxon>Burkholderiales</taxon>
        <taxon>Oxalobacteraceae</taxon>
        <taxon>Telluria group</taxon>
        <taxon>Massilia</taxon>
    </lineage>
</organism>
<protein>
    <submittedName>
        <fullName evidence="1">Uncharacterized protein</fullName>
    </submittedName>
</protein>
<dbReference type="Proteomes" id="UP001595665">
    <property type="component" value="Unassembled WGS sequence"/>
</dbReference>
<gene>
    <name evidence="1" type="ORF">ACFOPH_22635</name>
</gene>
<accession>A0ABV7PP17</accession>
<name>A0ABV7PP17_9BURK</name>
<reference evidence="2" key="1">
    <citation type="journal article" date="2019" name="Int. J. Syst. Evol. Microbiol.">
        <title>The Global Catalogue of Microorganisms (GCM) 10K type strain sequencing project: providing services to taxonomists for standard genome sequencing and annotation.</title>
        <authorList>
            <consortium name="The Broad Institute Genomics Platform"/>
            <consortium name="The Broad Institute Genome Sequencing Center for Infectious Disease"/>
            <person name="Wu L."/>
            <person name="Ma J."/>
        </authorList>
    </citation>
    <scope>NUCLEOTIDE SEQUENCE [LARGE SCALE GENOMIC DNA]</scope>
    <source>
        <strain evidence="2">CCM 7480</strain>
    </source>
</reference>
<comment type="caution">
    <text evidence="1">The sequence shown here is derived from an EMBL/GenBank/DDBJ whole genome shotgun (WGS) entry which is preliminary data.</text>
</comment>
<dbReference type="EMBL" id="JBHRVV010000001">
    <property type="protein sequence ID" value="MFC3461006.1"/>
    <property type="molecule type" value="Genomic_DNA"/>
</dbReference>
<keyword evidence="2" id="KW-1185">Reference proteome</keyword>
<sequence>MTFLFYVATAKTAAPRDTPRSLDGIFRASASMPVFERGIAHMHVQKHKKLPFGQICFCGLSNIEKRLSSV</sequence>
<proteinExistence type="predicted"/>